<accession>A0A5M8QVV1</accession>
<evidence type="ECO:0000259" key="6">
    <source>
        <dbReference type="Pfam" id="PF04542"/>
    </source>
</evidence>
<evidence type="ECO:0000256" key="1">
    <source>
        <dbReference type="ARBA" id="ARBA00010641"/>
    </source>
</evidence>
<evidence type="ECO:0000259" key="7">
    <source>
        <dbReference type="Pfam" id="PF08281"/>
    </source>
</evidence>
<reference evidence="8 9" key="1">
    <citation type="submission" date="2019-05" db="EMBL/GenBank/DDBJ databases">
        <authorList>
            <person name="Qu J.-H."/>
        </authorList>
    </citation>
    <scope>NUCLEOTIDE SEQUENCE [LARGE SCALE GENOMIC DNA]</scope>
    <source>
        <strain evidence="8 9">NS28</strain>
    </source>
</reference>
<dbReference type="AlphaFoldDB" id="A0A5M8QVV1"/>
<dbReference type="SUPFAM" id="SSF88946">
    <property type="entry name" value="Sigma2 domain of RNA polymerase sigma factors"/>
    <property type="match status" value="1"/>
</dbReference>
<name>A0A5M8QVV1_9BACT</name>
<keyword evidence="9" id="KW-1185">Reference proteome</keyword>
<dbReference type="GO" id="GO:0003677">
    <property type="term" value="F:DNA binding"/>
    <property type="evidence" value="ECO:0007669"/>
    <property type="project" value="UniProtKB-KW"/>
</dbReference>
<dbReference type="Gene3D" id="1.10.1740.10">
    <property type="match status" value="1"/>
</dbReference>
<comment type="caution">
    <text evidence="8">The sequence shown here is derived from an EMBL/GenBank/DDBJ whole genome shotgun (WGS) entry which is preliminary data.</text>
</comment>
<evidence type="ECO:0000313" key="9">
    <source>
        <dbReference type="Proteomes" id="UP000323994"/>
    </source>
</evidence>
<keyword evidence="2" id="KW-0805">Transcription regulation</keyword>
<feature type="domain" description="RNA polymerase sigma-70 region 2" evidence="6">
    <location>
        <begin position="33"/>
        <end position="100"/>
    </location>
</feature>
<dbReference type="InterPro" id="IPR036388">
    <property type="entry name" value="WH-like_DNA-bd_sf"/>
</dbReference>
<dbReference type="InterPro" id="IPR007627">
    <property type="entry name" value="RNA_pol_sigma70_r2"/>
</dbReference>
<dbReference type="InterPro" id="IPR013249">
    <property type="entry name" value="RNA_pol_sigma70_r4_t2"/>
</dbReference>
<dbReference type="Gene3D" id="1.10.10.10">
    <property type="entry name" value="Winged helix-like DNA-binding domain superfamily/Winged helix DNA-binding domain"/>
    <property type="match status" value="1"/>
</dbReference>
<dbReference type="OrthoDB" id="9785675at2"/>
<dbReference type="Proteomes" id="UP000323994">
    <property type="component" value="Unassembled WGS sequence"/>
</dbReference>
<gene>
    <name evidence="8" type="ORF">FEM33_17890</name>
</gene>
<dbReference type="InterPro" id="IPR014284">
    <property type="entry name" value="RNA_pol_sigma-70_dom"/>
</dbReference>
<evidence type="ECO:0000256" key="4">
    <source>
        <dbReference type="ARBA" id="ARBA00023125"/>
    </source>
</evidence>
<dbReference type="GO" id="GO:0006352">
    <property type="term" value="P:DNA-templated transcription initiation"/>
    <property type="evidence" value="ECO:0007669"/>
    <property type="project" value="InterPro"/>
</dbReference>
<dbReference type="SUPFAM" id="SSF88659">
    <property type="entry name" value="Sigma3 and sigma4 domains of RNA polymerase sigma factors"/>
    <property type="match status" value="1"/>
</dbReference>
<keyword evidence="4" id="KW-0238">DNA-binding</keyword>
<feature type="domain" description="RNA polymerase sigma factor 70 region 4 type 2" evidence="7">
    <location>
        <begin position="127"/>
        <end position="179"/>
    </location>
</feature>
<dbReference type="PANTHER" id="PTHR43133:SF8">
    <property type="entry name" value="RNA POLYMERASE SIGMA FACTOR HI_1459-RELATED"/>
    <property type="match status" value="1"/>
</dbReference>
<keyword evidence="5" id="KW-0804">Transcription</keyword>
<dbReference type="InterPro" id="IPR013325">
    <property type="entry name" value="RNA_pol_sigma_r2"/>
</dbReference>
<sequence>MHGFMLRVIFDPNNVDSVLDACIQGNQSAQRELFKRYFGYSKSICQRYTNCSQDADEVLNEGFLKVFKNLDKYDRLQPFKAWLRTILVNTAISHYRKNRKYLDYQTGYDDFIDCSIDDDVIGDIAAQEIMEVIQQLKPIYKTVFLLNVVDGYSLKEIAVLLQINAATVRSHFSRARLQLQDLITVQYPHLRQRCK</sequence>
<protein>
    <submittedName>
        <fullName evidence="8">RNA polymerase sigma factor</fullName>
    </submittedName>
</protein>
<dbReference type="RefSeq" id="WP_139013355.1">
    <property type="nucleotide sequence ID" value="NZ_VBSN01000049.1"/>
</dbReference>
<keyword evidence="3" id="KW-0731">Sigma factor</keyword>
<dbReference type="CDD" id="cd06171">
    <property type="entry name" value="Sigma70_r4"/>
    <property type="match status" value="1"/>
</dbReference>
<proteinExistence type="inferred from homology"/>
<evidence type="ECO:0000256" key="3">
    <source>
        <dbReference type="ARBA" id="ARBA00023082"/>
    </source>
</evidence>
<dbReference type="EMBL" id="VBSN01000049">
    <property type="protein sequence ID" value="KAA6438553.1"/>
    <property type="molecule type" value="Genomic_DNA"/>
</dbReference>
<dbReference type="Pfam" id="PF08281">
    <property type="entry name" value="Sigma70_r4_2"/>
    <property type="match status" value="1"/>
</dbReference>
<evidence type="ECO:0000256" key="5">
    <source>
        <dbReference type="ARBA" id="ARBA00023163"/>
    </source>
</evidence>
<dbReference type="InterPro" id="IPR013324">
    <property type="entry name" value="RNA_pol_sigma_r3/r4-like"/>
</dbReference>
<evidence type="ECO:0000256" key="2">
    <source>
        <dbReference type="ARBA" id="ARBA00023015"/>
    </source>
</evidence>
<dbReference type="GO" id="GO:0016987">
    <property type="term" value="F:sigma factor activity"/>
    <property type="evidence" value="ECO:0007669"/>
    <property type="project" value="UniProtKB-KW"/>
</dbReference>
<organism evidence="8 9">
    <name type="scientific">Dyadobacter flavalbus</name>
    <dbReference type="NCBI Taxonomy" id="2579942"/>
    <lineage>
        <taxon>Bacteria</taxon>
        <taxon>Pseudomonadati</taxon>
        <taxon>Bacteroidota</taxon>
        <taxon>Cytophagia</taxon>
        <taxon>Cytophagales</taxon>
        <taxon>Spirosomataceae</taxon>
        <taxon>Dyadobacter</taxon>
    </lineage>
</organism>
<evidence type="ECO:0000313" key="8">
    <source>
        <dbReference type="EMBL" id="KAA6438553.1"/>
    </source>
</evidence>
<dbReference type="PANTHER" id="PTHR43133">
    <property type="entry name" value="RNA POLYMERASE ECF-TYPE SIGMA FACTO"/>
    <property type="match status" value="1"/>
</dbReference>
<comment type="similarity">
    <text evidence="1">Belongs to the sigma-70 factor family. ECF subfamily.</text>
</comment>
<dbReference type="InterPro" id="IPR039425">
    <property type="entry name" value="RNA_pol_sigma-70-like"/>
</dbReference>
<dbReference type="Pfam" id="PF04542">
    <property type="entry name" value="Sigma70_r2"/>
    <property type="match status" value="1"/>
</dbReference>
<dbReference type="NCBIfam" id="TIGR02937">
    <property type="entry name" value="sigma70-ECF"/>
    <property type="match status" value="1"/>
</dbReference>